<evidence type="ECO:0000313" key="4">
    <source>
        <dbReference type="Proteomes" id="UP000321249"/>
    </source>
</evidence>
<keyword evidence="2" id="KW-0732">Signal</keyword>
<evidence type="ECO:0000256" key="2">
    <source>
        <dbReference type="SAM" id="SignalP"/>
    </source>
</evidence>
<name>A0A5C6TU33_9SPHN</name>
<organism evidence="3 4">
    <name type="scientific">Allosphingosinicella ginsenosidimutans</name>
    <dbReference type="NCBI Taxonomy" id="1176539"/>
    <lineage>
        <taxon>Bacteria</taxon>
        <taxon>Pseudomonadati</taxon>
        <taxon>Pseudomonadota</taxon>
        <taxon>Alphaproteobacteria</taxon>
        <taxon>Sphingomonadales</taxon>
        <taxon>Sphingomonadaceae</taxon>
        <taxon>Allosphingosinicella</taxon>
    </lineage>
</organism>
<accession>A0A5C6TU33</accession>
<dbReference type="Proteomes" id="UP000321249">
    <property type="component" value="Unassembled WGS sequence"/>
</dbReference>
<evidence type="ECO:0008006" key="5">
    <source>
        <dbReference type="Google" id="ProtNLM"/>
    </source>
</evidence>
<protein>
    <recommendedName>
        <fullName evidence="5">Secreted protein</fullName>
    </recommendedName>
</protein>
<evidence type="ECO:0000256" key="1">
    <source>
        <dbReference type="SAM" id="MobiDB-lite"/>
    </source>
</evidence>
<reference evidence="3 4" key="1">
    <citation type="journal article" date="2015" name="J. Microbiol.">
        <title>Sphingosinicella ginsenosidimutans sp. nov., with ginsenoside converting activity.</title>
        <authorList>
            <person name="Kim J.K."/>
            <person name="Kang M.S."/>
            <person name="Park S.C."/>
            <person name="Kim K.M."/>
            <person name="Choi K."/>
            <person name="Yoon M.H."/>
            <person name="Im W.T."/>
        </authorList>
    </citation>
    <scope>NUCLEOTIDE SEQUENCE [LARGE SCALE GENOMIC DNA]</scope>
    <source>
        <strain evidence="3 4">BS-11</strain>
    </source>
</reference>
<feature type="region of interest" description="Disordered" evidence="1">
    <location>
        <begin position="85"/>
        <end position="117"/>
    </location>
</feature>
<sequence>MRTRAALCALLLLAAPAGAQQGTDDPHAVIAAVLAQEVAARGQENAAETCVSEGLAGVPLAPDGDDPMAPGGAVRIRPQWHVLPAPASARPAYTPPAPGERRRRRPRPEPVPPPTPLAADLAARLDTLWREATDPGRPMPPARGIAASDVPSPLHLQRPSDDCALLTLSAPVFAGDAAFIEIAYQCGSVCGNGNLYALERRAGRWEIVGIADTWIR</sequence>
<feature type="region of interest" description="Disordered" evidence="1">
    <location>
        <begin position="132"/>
        <end position="153"/>
    </location>
</feature>
<gene>
    <name evidence="3" type="ORF">FRZ32_09380</name>
</gene>
<evidence type="ECO:0000313" key="3">
    <source>
        <dbReference type="EMBL" id="TXC63847.1"/>
    </source>
</evidence>
<dbReference type="AlphaFoldDB" id="A0A5C6TU33"/>
<dbReference type="EMBL" id="VOQQ01000001">
    <property type="protein sequence ID" value="TXC63847.1"/>
    <property type="molecule type" value="Genomic_DNA"/>
</dbReference>
<dbReference type="RefSeq" id="WP_147043255.1">
    <property type="nucleotide sequence ID" value="NZ_BAABIR010000004.1"/>
</dbReference>
<keyword evidence="4" id="KW-1185">Reference proteome</keyword>
<feature type="chain" id="PRO_5023149619" description="Secreted protein" evidence="2">
    <location>
        <begin position="20"/>
        <end position="216"/>
    </location>
</feature>
<dbReference type="OrthoDB" id="714084at2"/>
<proteinExistence type="predicted"/>
<feature type="signal peptide" evidence="2">
    <location>
        <begin position="1"/>
        <end position="19"/>
    </location>
</feature>
<comment type="caution">
    <text evidence="3">The sequence shown here is derived from an EMBL/GenBank/DDBJ whole genome shotgun (WGS) entry which is preliminary data.</text>
</comment>